<gene>
    <name evidence="1" type="ORF">NCTC13184_05730</name>
</gene>
<evidence type="ECO:0000313" key="1">
    <source>
        <dbReference type="EMBL" id="SUA47190.1"/>
    </source>
</evidence>
<dbReference type="AlphaFoldDB" id="A0A378X0Q2"/>
<proteinExistence type="predicted"/>
<dbReference type="EMBL" id="UGRU01000001">
    <property type="protein sequence ID" value="SUA47190.1"/>
    <property type="molecule type" value="Genomic_DNA"/>
</dbReference>
<name>A0A378X0Q2_9NOCA</name>
<protein>
    <submittedName>
        <fullName evidence="1">Uncharacterized protein</fullName>
    </submittedName>
</protein>
<evidence type="ECO:0000313" key="2">
    <source>
        <dbReference type="Proteomes" id="UP000255082"/>
    </source>
</evidence>
<accession>A0A378X0Q2</accession>
<dbReference type="Proteomes" id="UP000255082">
    <property type="component" value="Unassembled WGS sequence"/>
</dbReference>
<reference evidence="1 2" key="1">
    <citation type="submission" date="2018-06" db="EMBL/GenBank/DDBJ databases">
        <authorList>
            <consortium name="Pathogen Informatics"/>
            <person name="Doyle S."/>
        </authorList>
    </citation>
    <scope>NUCLEOTIDE SEQUENCE [LARGE SCALE GENOMIC DNA]</scope>
    <source>
        <strain evidence="1 2">NCTC13184</strain>
    </source>
</reference>
<sequence>MLDEPGIVTPPIGKATDAEVSTYAAIGRKT</sequence>
<organism evidence="1 2">
    <name type="scientific">Nocardia africana</name>
    <dbReference type="NCBI Taxonomy" id="134964"/>
    <lineage>
        <taxon>Bacteria</taxon>
        <taxon>Bacillati</taxon>
        <taxon>Actinomycetota</taxon>
        <taxon>Actinomycetes</taxon>
        <taxon>Mycobacteriales</taxon>
        <taxon>Nocardiaceae</taxon>
        <taxon>Nocardia</taxon>
    </lineage>
</organism>